<comment type="caution">
    <text evidence="2">The sequence shown here is derived from an EMBL/GenBank/DDBJ whole genome shotgun (WGS) entry which is preliminary data.</text>
</comment>
<dbReference type="RefSeq" id="WP_262993728.1">
    <property type="nucleotide sequence ID" value="NZ_JAOTJC010000007.1"/>
</dbReference>
<feature type="chain" id="PRO_5045603008" description="Secreted protein" evidence="1">
    <location>
        <begin position="18"/>
        <end position="194"/>
    </location>
</feature>
<reference evidence="3" key="1">
    <citation type="submission" date="2023-07" db="EMBL/GenBank/DDBJ databases">
        <title>Study on multiphase classification of strain Alteromonas salexigens isolated from the Yellow Sea.</title>
        <authorList>
            <person name="Sun L."/>
        </authorList>
    </citation>
    <scope>NUCLEOTIDE SEQUENCE [LARGE SCALE GENOMIC DNA]</scope>
    <source>
        <strain evidence="3">ASW11-19</strain>
    </source>
</reference>
<evidence type="ECO:0000313" key="3">
    <source>
        <dbReference type="Proteomes" id="UP001209257"/>
    </source>
</evidence>
<protein>
    <recommendedName>
        <fullName evidence="4">Secreted protein</fullName>
    </recommendedName>
</protein>
<name>A0ABT2VN90_9ALTE</name>
<evidence type="ECO:0000256" key="1">
    <source>
        <dbReference type="SAM" id="SignalP"/>
    </source>
</evidence>
<sequence>MKIVALMALLLPALALAEQLPVRSHPTHQAFFDTLASYCGKAFAGTVTNDTAPSDAFTGKQLIVHFRECTDTTLTMPFHVGENRSRTWILSRTGSGLVLKHNHRHEDGSIDKVTYYGGITTDAGFAQAQAFPADSYTRQMFAEQGLPQSLNNTWKLFVYPDTLSYQLVREGRAFQVDFDLTKPVAAPPAPWGWE</sequence>
<dbReference type="EMBL" id="JAOTJC010000007">
    <property type="protein sequence ID" value="MCU7554778.1"/>
    <property type="molecule type" value="Genomic_DNA"/>
</dbReference>
<proteinExistence type="predicted"/>
<organism evidence="2 3">
    <name type="scientific">Alteromonas salexigens</name>
    <dbReference type="NCBI Taxonomy" id="2982530"/>
    <lineage>
        <taxon>Bacteria</taxon>
        <taxon>Pseudomonadati</taxon>
        <taxon>Pseudomonadota</taxon>
        <taxon>Gammaproteobacteria</taxon>
        <taxon>Alteromonadales</taxon>
        <taxon>Alteromonadaceae</taxon>
        <taxon>Alteromonas/Salinimonas group</taxon>
        <taxon>Alteromonas</taxon>
    </lineage>
</organism>
<evidence type="ECO:0008006" key="4">
    <source>
        <dbReference type="Google" id="ProtNLM"/>
    </source>
</evidence>
<keyword evidence="3" id="KW-1185">Reference proteome</keyword>
<dbReference type="Proteomes" id="UP001209257">
    <property type="component" value="Unassembled WGS sequence"/>
</dbReference>
<feature type="signal peptide" evidence="1">
    <location>
        <begin position="1"/>
        <end position="17"/>
    </location>
</feature>
<accession>A0ABT2VN90</accession>
<gene>
    <name evidence="2" type="ORF">OCL06_09215</name>
</gene>
<evidence type="ECO:0000313" key="2">
    <source>
        <dbReference type="EMBL" id="MCU7554778.1"/>
    </source>
</evidence>
<keyword evidence="1" id="KW-0732">Signal</keyword>